<dbReference type="EMBL" id="AVFL01000015">
    <property type="protein sequence ID" value="EWY38849.1"/>
    <property type="molecule type" value="Genomic_DNA"/>
</dbReference>
<dbReference type="Proteomes" id="UP000019486">
    <property type="component" value="Unassembled WGS sequence"/>
</dbReference>
<keyword evidence="3" id="KW-1185">Reference proteome</keyword>
<dbReference type="SUPFAM" id="SSF50199">
    <property type="entry name" value="Staphylococcal nuclease"/>
    <property type="match status" value="1"/>
</dbReference>
<reference evidence="2 3" key="1">
    <citation type="submission" date="2013-08" db="EMBL/GenBank/DDBJ databases">
        <title>The genome sequence of Skermanella stibiiresistens.</title>
        <authorList>
            <person name="Zhu W."/>
            <person name="Wang G."/>
        </authorList>
    </citation>
    <scope>NUCLEOTIDE SEQUENCE [LARGE SCALE GENOMIC DNA]</scope>
    <source>
        <strain evidence="2 3">SB22</strain>
    </source>
</reference>
<dbReference type="Pfam" id="PF00565">
    <property type="entry name" value="SNase"/>
    <property type="match status" value="1"/>
</dbReference>
<dbReference type="STRING" id="1385369.N825_10160"/>
<comment type="caution">
    <text evidence="2">The sequence shown here is derived from an EMBL/GenBank/DDBJ whole genome shotgun (WGS) entry which is preliminary data.</text>
</comment>
<protein>
    <submittedName>
        <fullName evidence="2">Succinoglycan biosynthesis protein</fullName>
    </submittedName>
</protein>
<evidence type="ECO:0000313" key="3">
    <source>
        <dbReference type="Proteomes" id="UP000019486"/>
    </source>
</evidence>
<dbReference type="InterPro" id="IPR016071">
    <property type="entry name" value="Staphylococal_nuclease_OB-fold"/>
</dbReference>
<evidence type="ECO:0000313" key="2">
    <source>
        <dbReference type="EMBL" id="EWY38849.1"/>
    </source>
</evidence>
<dbReference type="OrthoDB" id="9805504at2"/>
<dbReference type="Gene3D" id="2.40.50.90">
    <property type="match status" value="1"/>
</dbReference>
<evidence type="ECO:0000259" key="1">
    <source>
        <dbReference type="Pfam" id="PF00565"/>
    </source>
</evidence>
<sequence>MEGDTVSVKGTLVHLRGIDAPDPGQMCRTLRGVEFDCFAASRDQLQSMLDLGPVTCTSNELDRSRQRVGVCKVLGKDLAAAMLVRGWAFAFSHLSHDYLGLEARAQSRRVGLWGVRAEAPWLWRTRKLNE</sequence>
<feature type="domain" description="TNase-like" evidence="1">
    <location>
        <begin position="13"/>
        <end position="113"/>
    </location>
</feature>
<name>W9GYF1_9PROT</name>
<accession>W9GYF1</accession>
<gene>
    <name evidence="2" type="ORF">N825_10160</name>
</gene>
<proteinExistence type="predicted"/>
<dbReference type="AlphaFoldDB" id="W9GYF1"/>
<organism evidence="2 3">
    <name type="scientific">Skermanella stibiiresistens SB22</name>
    <dbReference type="NCBI Taxonomy" id="1385369"/>
    <lineage>
        <taxon>Bacteria</taxon>
        <taxon>Pseudomonadati</taxon>
        <taxon>Pseudomonadota</taxon>
        <taxon>Alphaproteobacteria</taxon>
        <taxon>Rhodospirillales</taxon>
        <taxon>Azospirillaceae</taxon>
        <taxon>Skermanella</taxon>
    </lineage>
</organism>
<dbReference type="InterPro" id="IPR035437">
    <property type="entry name" value="SNase_OB-fold_sf"/>
</dbReference>